<dbReference type="GeneID" id="85364967"/>
<proteinExistence type="predicted"/>
<dbReference type="Proteomes" id="UP001175211">
    <property type="component" value="Unassembled WGS sequence"/>
</dbReference>
<protein>
    <submittedName>
        <fullName evidence="2">Uncharacterized protein</fullName>
    </submittedName>
</protein>
<dbReference type="EMBL" id="JAUEPS010000013">
    <property type="protein sequence ID" value="KAK0460175.1"/>
    <property type="molecule type" value="Genomic_DNA"/>
</dbReference>
<dbReference type="AlphaFoldDB" id="A0AA39N7C3"/>
<reference evidence="2" key="1">
    <citation type="submission" date="2023-06" db="EMBL/GenBank/DDBJ databases">
        <authorList>
            <consortium name="Lawrence Berkeley National Laboratory"/>
            <person name="Ahrendt S."/>
            <person name="Sahu N."/>
            <person name="Indic B."/>
            <person name="Wong-Bajracharya J."/>
            <person name="Merenyi Z."/>
            <person name="Ke H.-M."/>
            <person name="Monk M."/>
            <person name="Kocsube S."/>
            <person name="Drula E."/>
            <person name="Lipzen A."/>
            <person name="Balint B."/>
            <person name="Henrissat B."/>
            <person name="Andreopoulos B."/>
            <person name="Martin F.M."/>
            <person name="Harder C.B."/>
            <person name="Rigling D."/>
            <person name="Ford K.L."/>
            <person name="Foster G.D."/>
            <person name="Pangilinan J."/>
            <person name="Papanicolaou A."/>
            <person name="Barry K."/>
            <person name="LaButti K."/>
            <person name="Viragh M."/>
            <person name="Koriabine M."/>
            <person name="Yan M."/>
            <person name="Riley R."/>
            <person name="Champramary S."/>
            <person name="Plett K.L."/>
            <person name="Tsai I.J."/>
            <person name="Slot J."/>
            <person name="Sipos G."/>
            <person name="Plett J."/>
            <person name="Nagy L.G."/>
            <person name="Grigoriev I.V."/>
        </authorList>
    </citation>
    <scope>NUCLEOTIDE SEQUENCE</scope>
    <source>
        <strain evidence="2">CCBAS 213</strain>
    </source>
</reference>
<organism evidence="2 3">
    <name type="scientific">Armillaria tabescens</name>
    <name type="common">Ringless honey mushroom</name>
    <name type="synonym">Agaricus tabescens</name>
    <dbReference type="NCBI Taxonomy" id="1929756"/>
    <lineage>
        <taxon>Eukaryota</taxon>
        <taxon>Fungi</taxon>
        <taxon>Dikarya</taxon>
        <taxon>Basidiomycota</taxon>
        <taxon>Agaricomycotina</taxon>
        <taxon>Agaricomycetes</taxon>
        <taxon>Agaricomycetidae</taxon>
        <taxon>Agaricales</taxon>
        <taxon>Marasmiineae</taxon>
        <taxon>Physalacriaceae</taxon>
        <taxon>Desarmillaria</taxon>
    </lineage>
</organism>
<dbReference type="RefSeq" id="XP_060332301.1">
    <property type="nucleotide sequence ID" value="XM_060481419.1"/>
</dbReference>
<feature type="transmembrane region" description="Helical" evidence="1">
    <location>
        <begin position="123"/>
        <end position="144"/>
    </location>
</feature>
<comment type="caution">
    <text evidence="2">The sequence shown here is derived from an EMBL/GenBank/DDBJ whole genome shotgun (WGS) entry which is preliminary data.</text>
</comment>
<feature type="transmembrane region" description="Helical" evidence="1">
    <location>
        <begin position="214"/>
        <end position="238"/>
    </location>
</feature>
<gene>
    <name evidence="2" type="ORF">EV420DRAFT_254353</name>
</gene>
<accession>A0AA39N7C3</accession>
<evidence type="ECO:0000313" key="2">
    <source>
        <dbReference type="EMBL" id="KAK0460175.1"/>
    </source>
</evidence>
<evidence type="ECO:0000313" key="3">
    <source>
        <dbReference type="Proteomes" id="UP001175211"/>
    </source>
</evidence>
<feature type="transmembrane region" description="Helical" evidence="1">
    <location>
        <begin position="12"/>
        <end position="37"/>
    </location>
</feature>
<keyword evidence="3" id="KW-1185">Reference proteome</keyword>
<keyword evidence="1" id="KW-0812">Transmembrane</keyword>
<keyword evidence="1" id="KW-1133">Transmembrane helix</keyword>
<evidence type="ECO:0000256" key="1">
    <source>
        <dbReference type="SAM" id="Phobius"/>
    </source>
</evidence>
<name>A0AA39N7C3_ARMTA</name>
<sequence length="291" mass="32438">MDVYVVRDVIAIFNCLQLLGLILLLAVLVPALFSAHIHRMRTWHAMVISGIVYNFGYMLLMILGRQLGPAPSFALCLFQSCLIYCAPVLLVSFSLAFVIEVFLVLTDAIYGIPLASSTRVHKLLLAVPSLIYMIVFSTTLLIGLQERETVKRDEWSLYCHSAASSPTLITATFVLIEASTMIILQVSMVIILWKNKRRLKSNGANDNLSLIFPLSLFFRSLMFAVYILLGIGISASIIPSPTGSSPVWKMTLTTPPIAMALSFGTQKDTIAFYWRYKRDDYREGIGSNKLV</sequence>
<feature type="transmembrane region" description="Helical" evidence="1">
    <location>
        <begin position="43"/>
        <end position="63"/>
    </location>
</feature>
<keyword evidence="1" id="KW-0472">Membrane</keyword>
<feature type="transmembrane region" description="Helical" evidence="1">
    <location>
        <begin position="164"/>
        <end position="193"/>
    </location>
</feature>